<protein>
    <recommendedName>
        <fullName evidence="1">NAD-specific glutamate dehydrogenase C-terminal domain-containing protein</fullName>
    </recommendedName>
</protein>
<evidence type="ECO:0000313" key="2">
    <source>
        <dbReference type="EMBL" id="HBC33411.1"/>
    </source>
</evidence>
<dbReference type="InterPro" id="IPR048381">
    <property type="entry name" value="GDH_C"/>
</dbReference>
<dbReference type="AlphaFoldDB" id="A0A352IPM8"/>
<feature type="non-terminal residue" evidence="2">
    <location>
        <position position="1"/>
    </location>
</feature>
<proteinExistence type="predicted"/>
<dbReference type="EMBL" id="DNNA01000057">
    <property type="protein sequence ID" value="HBC33411.1"/>
    <property type="molecule type" value="Genomic_DNA"/>
</dbReference>
<accession>A0A352IPM8</accession>
<name>A0A352IPM8_9GAMM</name>
<reference evidence="2 3" key="1">
    <citation type="journal article" date="2018" name="Nat. Biotechnol.">
        <title>A standardized bacterial taxonomy based on genome phylogeny substantially revises the tree of life.</title>
        <authorList>
            <person name="Parks D.H."/>
            <person name="Chuvochina M."/>
            <person name="Waite D.W."/>
            <person name="Rinke C."/>
            <person name="Skarshewski A."/>
            <person name="Chaumeil P.A."/>
            <person name="Hugenholtz P."/>
        </authorList>
    </citation>
    <scope>NUCLEOTIDE SEQUENCE [LARGE SCALE GENOMIC DNA]</scope>
    <source>
        <strain evidence="2">UBA9380</strain>
    </source>
</reference>
<evidence type="ECO:0000259" key="1">
    <source>
        <dbReference type="Pfam" id="PF21074"/>
    </source>
</evidence>
<feature type="domain" description="NAD-specific glutamate dehydrogenase C-terminal" evidence="1">
    <location>
        <begin position="1"/>
        <end position="44"/>
    </location>
</feature>
<sequence length="51" mass="5855">EKRIEAWRGNKRMLLARWERMLNDMQAANDVDCAVFSVAHGVLRELALKAA</sequence>
<dbReference type="Proteomes" id="UP000263489">
    <property type="component" value="Unassembled WGS sequence"/>
</dbReference>
<comment type="caution">
    <text evidence="2">The sequence shown here is derived from an EMBL/GenBank/DDBJ whole genome shotgun (WGS) entry which is preliminary data.</text>
</comment>
<dbReference type="Pfam" id="PF21074">
    <property type="entry name" value="GDH_C"/>
    <property type="match status" value="1"/>
</dbReference>
<evidence type="ECO:0000313" key="3">
    <source>
        <dbReference type="Proteomes" id="UP000263489"/>
    </source>
</evidence>
<organism evidence="2 3">
    <name type="scientific">Marinobacter adhaerens</name>
    <dbReference type="NCBI Taxonomy" id="1033846"/>
    <lineage>
        <taxon>Bacteria</taxon>
        <taxon>Pseudomonadati</taxon>
        <taxon>Pseudomonadota</taxon>
        <taxon>Gammaproteobacteria</taxon>
        <taxon>Pseudomonadales</taxon>
        <taxon>Marinobacteraceae</taxon>
        <taxon>Marinobacter</taxon>
    </lineage>
</organism>
<gene>
    <name evidence="2" type="ORF">DC045_03605</name>
</gene>